<gene>
    <name evidence="2" type="ORF">DPMN_096791</name>
</gene>
<accession>A0A9D4LAG3</accession>
<dbReference type="GO" id="GO:0016788">
    <property type="term" value="F:hydrolase activity, acting on ester bonds"/>
    <property type="evidence" value="ECO:0007669"/>
    <property type="project" value="InterPro"/>
</dbReference>
<dbReference type="InterPro" id="IPR032466">
    <property type="entry name" value="Metal_Hydrolase"/>
</dbReference>
<keyword evidence="3" id="KW-1185">Reference proteome</keyword>
<dbReference type="SUPFAM" id="SSF51556">
    <property type="entry name" value="Metallo-dependent hydrolases"/>
    <property type="match status" value="1"/>
</dbReference>
<comment type="caution">
    <text evidence="2">The sequence shown here is derived from an EMBL/GenBank/DDBJ whole genome shotgun (WGS) entry which is preliminary data.</text>
</comment>
<organism evidence="2 3">
    <name type="scientific">Dreissena polymorpha</name>
    <name type="common">Zebra mussel</name>
    <name type="synonym">Mytilus polymorpha</name>
    <dbReference type="NCBI Taxonomy" id="45954"/>
    <lineage>
        <taxon>Eukaryota</taxon>
        <taxon>Metazoa</taxon>
        <taxon>Spiralia</taxon>
        <taxon>Lophotrochozoa</taxon>
        <taxon>Mollusca</taxon>
        <taxon>Bivalvia</taxon>
        <taxon>Autobranchia</taxon>
        <taxon>Heteroconchia</taxon>
        <taxon>Euheterodonta</taxon>
        <taxon>Imparidentia</taxon>
        <taxon>Neoheterodontei</taxon>
        <taxon>Myida</taxon>
        <taxon>Dreissenoidea</taxon>
        <taxon>Dreissenidae</taxon>
        <taxon>Dreissena</taxon>
    </lineage>
</organism>
<comment type="similarity">
    <text evidence="1">Belongs to the metallo-dependent hydrolases superfamily. TatD-type hydrolase family.</text>
</comment>
<evidence type="ECO:0000313" key="2">
    <source>
        <dbReference type="EMBL" id="KAH3854253.1"/>
    </source>
</evidence>
<protein>
    <submittedName>
        <fullName evidence="2">Uncharacterized protein</fullName>
    </submittedName>
</protein>
<sequence>MGITTWHFERIISLHEVTVIGEVGIDHTEDPTHWAQHHVVLDKALTFLRSDQVLVLHIRRAQDKEGDDMLHLVYHRKIVIPREQKTHVHCF</sequence>
<evidence type="ECO:0000313" key="3">
    <source>
        <dbReference type="Proteomes" id="UP000828390"/>
    </source>
</evidence>
<dbReference type="EMBL" id="JAIWYP010000003">
    <property type="protein sequence ID" value="KAH3854253.1"/>
    <property type="molecule type" value="Genomic_DNA"/>
</dbReference>
<name>A0A9D4LAG3_DREPO</name>
<dbReference type="InterPro" id="IPR001130">
    <property type="entry name" value="TatD-like"/>
</dbReference>
<reference evidence="2" key="1">
    <citation type="journal article" date="2019" name="bioRxiv">
        <title>The Genome of the Zebra Mussel, Dreissena polymorpha: A Resource for Invasive Species Research.</title>
        <authorList>
            <person name="McCartney M.A."/>
            <person name="Auch B."/>
            <person name="Kono T."/>
            <person name="Mallez S."/>
            <person name="Zhang Y."/>
            <person name="Obille A."/>
            <person name="Becker A."/>
            <person name="Abrahante J.E."/>
            <person name="Garbe J."/>
            <person name="Badalamenti J.P."/>
            <person name="Herman A."/>
            <person name="Mangelson H."/>
            <person name="Liachko I."/>
            <person name="Sullivan S."/>
            <person name="Sone E.D."/>
            <person name="Koren S."/>
            <person name="Silverstein K.A.T."/>
            <person name="Beckman K.B."/>
            <person name="Gohl D.M."/>
        </authorList>
    </citation>
    <scope>NUCLEOTIDE SEQUENCE</scope>
    <source>
        <strain evidence="2">Duluth1</strain>
        <tissue evidence="2">Whole animal</tissue>
    </source>
</reference>
<evidence type="ECO:0000256" key="1">
    <source>
        <dbReference type="ARBA" id="ARBA00009275"/>
    </source>
</evidence>
<dbReference type="Pfam" id="PF01026">
    <property type="entry name" value="TatD_DNase"/>
    <property type="match status" value="1"/>
</dbReference>
<dbReference type="Proteomes" id="UP000828390">
    <property type="component" value="Unassembled WGS sequence"/>
</dbReference>
<dbReference type="AlphaFoldDB" id="A0A9D4LAG3"/>
<dbReference type="Gene3D" id="3.20.20.140">
    <property type="entry name" value="Metal-dependent hydrolases"/>
    <property type="match status" value="1"/>
</dbReference>
<proteinExistence type="inferred from homology"/>
<reference evidence="2" key="2">
    <citation type="submission" date="2020-11" db="EMBL/GenBank/DDBJ databases">
        <authorList>
            <person name="McCartney M.A."/>
            <person name="Auch B."/>
            <person name="Kono T."/>
            <person name="Mallez S."/>
            <person name="Becker A."/>
            <person name="Gohl D.M."/>
            <person name="Silverstein K.A.T."/>
            <person name="Koren S."/>
            <person name="Bechman K.B."/>
            <person name="Herman A."/>
            <person name="Abrahante J.E."/>
            <person name="Garbe J."/>
        </authorList>
    </citation>
    <scope>NUCLEOTIDE SEQUENCE</scope>
    <source>
        <strain evidence="2">Duluth1</strain>
        <tissue evidence="2">Whole animal</tissue>
    </source>
</reference>